<dbReference type="InterPro" id="IPR008775">
    <property type="entry name" value="Phytyl_CoA_dOase-like"/>
</dbReference>
<dbReference type="RefSeq" id="WP_179220688.1">
    <property type="nucleotide sequence ID" value="NZ_FZOS01000002.1"/>
</dbReference>
<dbReference type="Gene3D" id="2.60.120.620">
    <property type="entry name" value="q2cbj1_9rhob like domain"/>
    <property type="match status" value="1"/>
</dbReference>
<dbReference type="GO" id="GO:0016706">
    <property type="term" value="F:2-oxoglutarate-dependent dioxygenase activity"/>
    <property type="evidence" value="ECO:0007669"/>
    <property type="project" value="UniProtKB-ARBA"/>
</dbReference>
<dbReference type="Proteomes" id="UP000198281">
    <property type="component" value="Unassembled WGS sequence"/>
</dbReference>
<reference evidence="2" key="1">
    <citation type="submission" date="2017-06" db="EMBL/GenBank/DDBJ databases">
        <authorList>
            <person name="Varghese N."/>
            <person name="Submissions S."/>
        </authorList>
    </citation>
    <scope>NUCLEOTIDE SEQUENCE [LARGE SCALE GENOMIC DNA]</scope>
    <source>
        <strain evidence="2">LNB2</strain>
    </source>
</reference>
<dbReference type="EMBL" id="FZOS01000002">
    <property type="protein sequence ID" value="SNS16936.1"/>
    <property type="molecule type" value="Genomic_DNA"/>
</dbReference>
<dbReference type="GO" id="GO:0005506">
    <property type="term" value="F:iron ion binding"/>
    <property type="evidence" value="ECO:0007669"/>
    <property type="project" value="UniProtKB-ARBA"/>
</dbReference>
<evidence type="ECO:0000313" key="1">
    <source>
        <dbReference type="EMBL" id="SNS16936.1"/>
    </source>
</evidence>
<dbReference type="PANTHER" id="PTHR20883">
    <property type="entry name" value="PHYTANOYL-COA DIOXYGENASE DOMAIN CONTAINING 1"/>
    <property type="match status" value="1"/>
</dbReference>
<sequence>MRFANQAEQFAADGYAVFDRVLAGEPLELLRAECDAFVAREDAKMDAAGVDRIDLSHRGKRYFANECQREVPALHEVLFSETMADVCRATLGDTAYFFFDQYVVKCPEAGMPFSWHQDSGYVVGNGGPADHAPYLTCWITLDDATVENGTVRVIPGSHRDGIVAHERQAGSNDLVGAPADTQGVTVEVPAGSIVAFSSLLLHATGANTSDSPRRVYLAQYTPEVMLNPGTRQLRRNAIPLIQGGRQVTVG</sequence>
<dbReference type="PANTHER" id="PTHR20883:SF46">
    <property type="entry name" value="PHYTANOYL-COA HYDROXYLASE"/>
    <property type="match status" value="1"/>
</dbReference>
<accession>A0A239C9L3</accession>
<proteinExistence type="predicted"/>
<keyword evidence="2" id="KW-1185">Reference proteome</keyword>
<evidence type="ECO:0000313" key="2">
    <source>
        <dbReference type="Proteomes" id="UP000198281"/>
    </source>
</evidence>
<name>A0A239C9L3_9SPHN</name>
<protein>
    <submittedName>
        <fullName evidence="1">Phytanoyl-CoA dioxygenase (PhyH)</fullName>
    </submittedName>
</protein>
<gene>
    <name evidence="1" type="ORF">SAMN06295912_10285</name>
</gene>
<dbReference type="SUPFAM" id="SSF51197">
    <property type="entry name" value="Clavaminate synthase-like"/>
    <property type="match status" value="1"/>
</dbReference>
<dbReference type="AlphaFoldDB" id="A0A239C9L3"/>
<dbReference type="Pfam" id="PF05721">
    <property type="entry name" value="PhyH"/>
    <property type="match status" value="1"/>
</dbReference>
<organism evidence="1 2">
    <name type="scientific">Edaphosphingomonas laterariae</name>
    <dbReference type="NCBI Taxonomy" id="861865"/>
    <lineage>
        <taxon>Bacteria</taxon>
        <taxon>Pseudomonadati</taxon>
        <taxon>Pseudomonadota</taxon>
        <taxon>Alphaproteobacteria</taxon>
        <taxon>Sphingomonadales</taxon>
        <taxon>Rhizorhabdaceae</taxon>
        <taxon>Edaphosphingomonas</taxon>
    </lineage>
</organism>
<keyword evidence="1" id="KW-0560">Oxidoreductase</keyword>
<keyword evidence="1" id="KW-0223">Dioxygenase</keyword>